<dbReference type="SUPFAM" id="SSF46689">
    <property type="entry name" value="Homeodomain-like"/>
    <property type="match status" value="1"/>
</dbReference>
<name>A0A7W5GCQ8_9BACL</name>
<evidence type="ECO:0000256" key="3">
    <source>
        <dbReference type="ARBA" id="ARBA00023015"/>
    </source>
</evidence>
<dbReference type="InterPro" id="IPR002197">
    <property type="entry name" value="HTH_Fis"/>
</dbReference>
<dbReference type="SMART" id="SM00382">
    <property type="entry name" value="AAA"/>
    <property type="match status" value="1"/>
</dbReference>
<evidence type="ECO:0000313" key="7">
    <source>
        <dbReference type="Proteomes" id="UP000518605"/>
    </source>
</evidence>
<dbReference type="InterPro" id="IPR002078">
    <property type="entry name" value="Sigma_54_int"/>
</dbReference>
<proteinExistence type="predicted"/>
<dbReference type="GO" id="GO:0006355">
    <property type="term" value="P:regulation of DNA-templated transcription"/>
    <property type="evidence" value="ECO:0007669"/>
    <property type="project" value="InterPro"/>
</dbReference>
<dbReference type="InterPro" id="IPR003593">
    <property type="entry name" value="AAA+_ATPase"/>
</dbReference>
<keyword evidence="3" id="KW-0805">Transcription regulation</keyword>
<comment type="caution">
    <text evidence="6">The sequence shown here is derived from an EMBL/GenBank/DDBJ whole genome shotgun (WGS) entry which is preliminary data.</text>
</comment>
<dbReference type="InterPro" id="IPR025944">
    <property type="entry name" value="Sigma_54_int_dom_CS"/>
</dbReference>
<reference evidence="6 7" key="1">
    <citation type="submission" date="2020-08" db="EMBL/GenBank/DDBJ databases">
        <title>Genomic Encyclopedia of Type Strains, Phase III (KMG-III): the genomes of soil and plant-associated and newly described type strains.</title>
        <authorList>
            <person name="Whitman W."/>
        </authorList>
    </citation>
    <scope>NUCLEOTIDE SEQUENCE [LARGE SCALE GENOMIC DNA]</scope>
    <source>
        <strain evidence="6 7">CECT 8234</strain>
    </source>
</reference>
<dbReference type="Pfam" id="PF25601">
    <property type="entry name" value="AAA_lid_14"/>
    <property type="match status" value="1"/>
</dbReference>
<dbReference type="PROSITE" id="PS50045">
    <property type="entry name" value="SIGMA54_INTERACT_4"/>
    <property type="match status" value="1"/>
</dbReference>
<dbReference type="PRINTS" id="PR01590">
    <property type="entry name" value="HTHFIS"/>
</dbReference>
<sequence length="336" mass="36857">MQPTASMHNQSDPFHDLIGKSPALLSVIDMARRLAHTAATVTLTGETGVGKEVFARGIHSLREAAGSPFVAVNCGAMMASLAESELFGYEKGAFSGADPRGKSGKIELARGGTLFLDEIGELPLDLQAKLLRILEDREYYPVGGTRTLHSDCRFIAATNRDLALLVEQGKFREDLYYRIHVIELDIPPLRHRPEDIPLLAELFARRFGCTVPLDEGLHLLLALHPWPGNVRELRNAIERLCVLSAGGSLKAEHLPPAVLRSAAHWSPLSKQHSDVSPSLPKQGALSDWLANYERRFIESALQETSGNKQAAAQLLGISRMTLYKRIRALFGNDSAN</sequence>
<dbReference type="RefSeq" id="WP_183568586.1">
    <property type="nucleotide sequence ID" value="NZ_CBCSLB010000018.1"/>
</dbReference>
<organism evidence="6 7">
    <name type="scientific">Paenibacillus endophyticus</name>
    <dbReference type="NCBI Taxonomy" id="1294268"/>
    <lineage>
        <taxon>Bacteria</taxon>
        <taxon>Bacillati</taxon>
        <taxon>Bacillota</taxon>
        <taxon>Bacilli</taxon>
        <taxon>Bacillales</taxon>
        <taxon>Paenibacillaceae</taxon>
        <taxon>Paenibacillus</taxon>
    </lineage>
</organism>
<evidence type="ECO:0000259" key="5">
    <source>
        <dbReference type="PROSITE" id="PS50045"/>
    </source>
</evidence>
<dbReference type="FunFam" id="3.40.50.300:FF:000006">
    <property type="entry name" value="DNA-binding transcriptional regulator NtrC"/>
    <property type="match status" value="1"/>
</dbReference>
<evidence type="ECO:0000313" key="6">
    <source>
        <dbReference type="EMBL" id="MBB3154688.1"/>
    </source>
</evidence>
<dbReference type="InterPro" id="IPR009057">
    <property type="entry name" value="Homeodomain-like_sf"/>
</dbReference>
<keyword evidence="2" id="KW-0067">ATP-binding</keyword>
<keyword evidence="4" id="KW-0804">Transcription</keyword>
<accession>A0A7W5GCQ8</accession>
<dbReference type="PANTHER" id="PTHR32071:SF57">
    <property type="entry name" value="C4-DICARBOXYLATE TRANSPORT TRANSCRIPTIONAL REGULATORY PROTEIN DCTD"/>
    <property type="match status" value="1"/>
</dbReference>
<dbReference type="Pfam" id="PF00158">
    <property type="entry name" value="Sigma54_activat"/>
    <property type="match status" value="1"/>
</dbReference>
<dbReference type="PANTHER" id="PTHR32071">
    <property type="entry name" value="TRANSCRIPTIONAL REGULATORY PROTEIN"/>
    <property type="match status" value="1"/>
</dbReference>
<dbReference type="Gene3D" id="3.40.50.300">
    <property type="entry name" value="P-loop containing nucleotide triphosphate hydrolases"/>
    <property type="match status" value="1"/>
</dbReference>
<dbReference type="Gene3D" id="1.10.10.60">
    <property type="entry name" value="Homeodomain-like"/>
    <property type="match status" value="1"/>
</dbReference>
<dbReference type="Proteomes" id="UP000518605">
    <property type="component" value="Unassembled WGS sequence"/>
</dbReference>
<dbReference type="AlphaFoldDB" id="A0A7W5GCQ8"/>
<keyword evidence="1" id="KW-0547">Nucleotide-binding</keyword>
<dbReference type="Gene3D" id="1.10.8.60">
    <property type="match status" value="1"/>
</dbReference>
<dbReference type="SUPFAM" id="SSF52540">
    <property type="entry name" value="P-loop containing nucleoside triphosphate hydrolases"/>
    <property type="match status" value="1"/>
</dbReference>
<evidence type="ECO:0000256" key="2">
    <source>
        <dbReference type="ARBA" id="ARBA00022840"/>
    </source>
</evidence>
<dbReference type="PROSITE" id="PS00688">
    <property type="entry name" value="SIGMA54_INTERACT_3"/>
    <property type="match status" value="1"/>
</dbReference>
<evidence type="ECO:0000256" key="4">
    <source>
        <dbReference type="ARBA" id="ARBA00023163"/>
    </source>
</evidence>
<gene>
    <name evidence="6" type="ORF">FHS16_004770</name>
</gene>
<feature type="domain" description="Sigma-54 factor interaction" evidence="5">
    <location>
        <begin position="17"/>
        <end position="242"/>
    </location>
</feature>
<dbReference type="EMBL" id="JACHXW010000018">
    <property type="protein sequence ID" value="MBB3154688.1"/>
    <property type="molecule type" value="Genomic_DNA"/>
</dbReference>
<dbReference type="GO" id="GO:0043565">
    <property type="term" value="F:sequence-specific DNA binding"/>
    <property type="evidence" value="ECO:0007669"/>
    <property type="project" value="InterPro"/>
</dbReference>
<keyword evidence="7" id="KW-1185">Reference proteome</keyword>
<protein>
    <submittedName>
        <fullName evidence="6">Transcriptional regulator with PAS, ATPase and Fis domain</fullName>
    </submittedName>
</protein>
<dbReference type="InterPro" id="IPR027417">
    <property type="entry name" value="P-loop_NTPase"/>
</dbReference>
<dbReference type="CDD" id="cd00009">
    <property type="entry name" value="AAA"/>
    <property type="match status" value="1"/>
</dbReference>
<dbReference type="Pfam" id="PF02954">
    <property type="entry name" value="HTH_8"/>
    <property type="match status" value="1"/>
</dbReference>
<dbReference type="GO" id="GO:0005524">
    <property type="term" value="F:ATP binding"/>
    <property type="evidence" value="ECO:0007669"/>
    <property type="project" value="UniProtKB-KW"/>
</dbReference>
<dbReference type="InterPro" id="IPR058031">
    <property type="entry name" value="AAA_lid_NorR"/>
</dbReference>
<evidence type="ECO:0000256" key="1">
    <source>
        <dbReference type="ARBA" id="ARBA00022741"/>
    </source>
</evidence>